<keyword evidence="6" id="KW-1133">Transmembrane helix</keyword>
<keyword evidence="6" id="KW-0472">Membrane</keyword>
<dbReference type="InterPro" id="IPR000494">
    <property type="entry name" value="Rcpt_L-dom"/>
</dbReference>
<gene>
    <name evidence="8" type="ORF">CCMP2556_LOCUS43959</name>
</gene>
<dbReference type="Gene3D" id="3.80.20.20">
    <property type="entry name" value="Receptor L-domain"/>
    <property type="match status" value="2"/>
</dbReference>
<dbReference type="InterPro" id="IPR051648">
    <property type="entry name" value="CWI-Assembly_Regulator"/>
</dbReference>
<feature type="transmembrane region" description="Helical" evidence="6">
    <location>
        <begin position="767"/>
        <end position="790"/>
    </location>
</feature>
<evidence type="ECO:0000256" key="6">
    <source>
        <dbReference type="SAM" id="Phobius"/>
    </source>
</evidence>
<sequence length="1188" mass="132504">MMYTQNMEVCCTPEIVHGASGRRRTRGLRCAPCGFAASPHVVLTLTSMGPRHGLLLSFFIACVALPDLPDLPKTYSTLNLMHGTKGWSRTCFGWRLLPPELILTYAGAYLHGVAINESELLSIRHVSRDLVVVDDIKLTDLSLLANLQTVGGNVEIRYNAQLADISGLSNLEVIGGSLNIYFNHRLREISGFTKLTVIGRSLGIHHNDQLENITGFPALVRIGQDFSLRGNKKLLAAPGMPSLRALGGDVEVIFNPLMQTVDDMVGALEMIEGNFLIKDNDNLTTLALLPNITRIAKRFEVSYNERITEVHGPPQLEQLGALTIKSNNALRLVDGFDRLQVLEYWAGGKLIEGTFQVMFNTKLESLSFPHLESVGNLTLLDNDNLTEASFPGLWSVAGEVKVSYHARLRAFSSNASSAAGISFLANYELLEVSMPNLTHVHGKLAISFNSDLEYLDGFDALEKVDENLEIIGNRKLKDISTFKELNFIGKDFLVDNNTALTDLSGLTPKLKVHGNMEIENNDQLFSISGLETLPFVSGYAVLSIKCSGNAVRPPNRASCVNCAAWEMPSEDKASCQLDYVFVVVVGFVYLLTFLLAVNVGMTVRNVMVVDAIIMSSNGRVLLRTTERHYLLRGFWGRSFPLWVDGTGCSFIDQAEQPIQAKAVGDVELELMVRMEQKTYNRRTLSSLPHSEVSVQRTIDSTMGFQKTDGSCMLSCQGFAVVKSPWELLSAGFCMPCIVWALGFSLALFGLIYLGVTTAAEIPLSTLLLSALQSFALGAFLALLLRLLGVLRRRHQQQSRRQQLRELQLLSDLEKASWEGDDDALSRVQKGLAGRGWTQQRFQNHVQQMRCRQSQDAGVSVAYILSREFLELSQNRSGKDDPNFYDLKDAFFLPSDPVAQPPIGGTVLCPRDGRPGCALVDTLERQHRRECTHFLSWAWSYSVSLVQSAMRSWMDQGKLEPSKTFLYMCFFVNNQYRILLDRDGAGSREFSLGEVFEENLQRVGRMVALLDHWDQPQYLSRIWTIFEQYSAVVLEIEVTFILPQASGESLLQQIRKGEEGILSVRESLCNVDAETAGAWCPEDEQHVKRIIEQSIGFEKVNEKVQELMIAWVATMVKDYLGGLVVLGTRRLQRLRARTFLSVAPTDVSHKMSSRTEVSVGTMQTIRVKQTDSLYSQYNMHKESTTVVNF</sequence>
<evidence type="ECO:0000256" key="3">
    <source>
        <dbReference type="ARBA" id="ARBA00022525"/>
    </source>
</evidence>
<comment type="subcellular location">
    <subcellularLocation>
        <location evidence="1">Secreted</location>
        <location evidence="1">Cell wall</location>
    </subcellularLocation>
</comment>
<name>A0ABP0QUE3_9DINO</name>
<reference evidence="8 9" key="1">
    <citation type="submission" date="2024-02" db="EMBL/GenBank/DDBJ databases">
        <authorList>
            <person name="Chen Y."/>
            <person name="Shah S."/>
            <person name="Dougan E. K."/>
            <person name="Thang M."/>
            <person name="Chan C."/>
        </authorList>
    </citation>
    <scope>NUCLEOTIDE SEQUENCE [LARGE SCALE GENOMIC DNA]</scope>
</reference>
<keyword evidence="5" id="KW-0325">Glycoprotein</keyword>
<keyword evidence="4" id="KW-0732">Signal</keyword>
<dbReference type="Pfam" id="PF01030">
    <property type="entry name" value="Recep_L_domain"/>
    <property type="match status" value="2"/>
</dbReference>
<accession>A0ABP0QUE3</accession>
<evidence type="ECO:0000259" key="7">
    <source>
        <dbReference type="Pfam" id="PF01030"/>
    </source>
</evidence>
<evidence type="ECO:0000256" key="2">
    <source>
        <dbReference type="ARBA" id="ARBA00022512"/>
    </source>
</evidence>
<keyword evidence="2" id="KW-0134">Cell wall</keyword>
<evidence type="ECO:0000313" key="9">
    <source>
        <dbReference type="Proteomes" id="UP001642484"/>
    </source>
</evidence>
<evidence type="ECO:0000256" key="5">
    <source>
        <dbReference type="ARBA" id="ARBA00023180"/>
    </source>
</evidence>
<keyword evidence="9" id="KW-1185">Reference proteome</keyword>
<dbReference type="PANTHER" id="PTHR31018">
    <property type="entry name" value="SPORULATION-SPECIFIC PROTEIN-RELATED"/>
    <property type="match status" value="1"/>
</dbReference>
<evidence type="ECO:0000256" key="1">
    <source>
        <dbReference type="ARBA" id="ARBA00004191"/>
    </source>
</evidence>
<dbReference type="SUPFAM" id="SSF52058">
    <property type="entry name" value="L domain-like"/>
    <property type="match status" value="4"/>
</dbReference>
<organism evidence="8 9">
    <name type="scientific">Durusdinium trenchii</name>
    <dbReference type="NCBI Taxonomy" id="1381693"/>
    <lineage>
        <taxon>Eukaryota</taxon>
        <taxon>Sar</taxon>
        <taxon>Alveolata</taxon>
        <taxon>Dinophyceae</taxon>
        <taxon>Suessiales</taxon>
        <taxon>Symbiodiniaceae</taxon>
        <taxon>Durusdinium</taxon>
    </lineage>
</organism>
<evidence type="ECO:0000313" key="8">
    <source>
        <dbReference type="EMBL" id="CAK9091708.1"/>
    </source>
</evidence>
<dbReference type="EMBL" id="CAXAMN010025006">
    <property type="protein sequence ID" value="CAK9091708.1"/>
    <property type="molecule type" value="Genomic_DNA"/>
</dbReference>
<feature type="domain" description="Receptor L-domain" evidence="7">
    <location>
        <begin position="438"/>
        <end position="500"/>
    </location>
</feature>
<feature type="transmembrane region" description="Helical" evidence="6">
    <location>
        <begin position="732"/>
        <end position="755"/>
    </location>
</feature>
<dbReference type="Proteomes" id="UP001642484">
    <property type="component" value="Unassembled WGS sequence"/>
</dbReference>
<comment type="caution">
    <text evidence="8">The sequence shown here is derived from an EMBL/GenBank/DDBJ whole genome shotgun (WGS) entry which is preliminary data.</text>
</comment>
<feature type="transmembrane region" description="Helical" evidence="6">
    <location>
        <begin position="579"/>
        <end position="597"/>
    </location>
</feature>
<keyword evidence="6" id="KW-0812">Transmembrane</keyword>
<protein>
    <recommendedName>
        <fullName evidence="7">Receptor L-domain domain-containing protein</fullName>
    </recommendedName>
</protein>
<proteinExistence type="predicted"/>
<keyword evidence="3" id="KW-0964">Secreted</keyword>
<evidence type="ECO:0000256" key="4">
    <source>
        <dbReference type="ARBA" id="ARBA00022729"/>
    </source>
</evidence>
<feature type="domain" description="Receptor L-domain" evidence="7">
    <location>
        <begin position="138"/>
        <end position="210"/>
    </location>
</feature>
<dbReference type="InterPro" id="IPR036941">
    <property type="entry name" value="Rcpt_L-dom_sf"/>
</dbReference>
<dbReference type="PANTHER" id="PTHR31018:SF3">
    <property type="entry name" value="RECEPTOR PROTEIN-TYROSINE KINASE"/>
    <property type="match status" value="1"/>
</dbReference>